<name>A0A1V1PFP2_9BACT</name>
<reference evidence="2" key="1">
    <citation type="submission" date="2012-11" db="EMBL/GenBank/DDBJ databases">
        <authorList>
            <person name="Lucero-Rivera Y.E."/>
            <person name="Tovar-Ramirez D."/>
        </authorList>
    </citation>
    <scope>NUCLEOTIDE SEQUENCE [LARGE SCALE GENOMIC DNA]</scope>
    <source>
        <strain evidence="2">Araruama</strain>
    </source>
</reference>
<organism evidence="1 2">
    <name type="scientific">Candidatus Magnetoglobus multicellularis str. Araruama</name>
    <dbReference type="NCBI Taxonomy" id="890399"/>
    <lineage>
        <taxon>Bacteria</taxon>
        <taxon>Pseudomonadati</taxon>
        <taxon>Thermodesulfobacteriota</taxon>
        <taxon>Desulfobacteria</taxon>
        <taxon>Desulfobacterales</taxon>
        <taxon>Desulfobacteraceae</taxon>
        <taxon>Candidatus Magnetoglobus</taxon>
    </lineage>
</organism>
<dbReference type="SUPFAM" id="SSF56935">
    <property type="entry name" value="Porins"/>
    <property type="match status" value="1"/>
</dbReference>
<evidence type="ECO:0000313" key="1">
    <source>
        <dbReference type="EMBL" id="ETR73620.1"/>
    </source>
</evidence>
<dbReference type="Proteomes" id="UP000189670">
    <property type="component" value="Unassembled WGS sequence"/>
</dbReference>
<evidence type="ECO:0000313" key="2">
    <source>
        <dbReference type="Proteomes" id="UP000189670"/>
    </source>
</evidence>
<protein>
    <submittedName>
        <fullName evidence="1">Uncharacterized protein</fullName>
    </submittedName>
</protein>
<dbReference type="EMBL" id="ATBP01000048">
    <property type="protein sequence ID" value="ETR73620.1"/>
    <property type="molecule type" value="Genomic_DNA"/>
</dbReference>
<sequence length="235" mass="25888">MTNVLSGNAYEGYVLDDVWCISPFVDGKIGNLEIKSTASFLDGNGRGDGKYNPFTPTYTHNPDYAGFWANRSLSSFARLGYNFSKNLKFEVQGMGVWNGGLVDTTWDSFSCLIQNDPRNDPNPIRISGVGGLGFDGDNQFLFAGRLSGKLFDKLAWKFAVGYVDTYNEDPDAANNGLDNLYKINDRMFYDLQLSYSPIKNVGFFAKTGYISGDNDSIEEKGTGLGGLAMGVTYNY</sequence>
<accession>A0A1V1PFP2</accession>
<proteinExistence type="predicted"/>
<gene>
    <name evidence="1" type="ORF">OMM_00819</name>
</gene>
<comment type="caution">
    <text evidence="1">The sequence shown here is derived from an EMBL/GenBank/DDBJ whole genome shotgun (WGS) entry which is preliminary data.</text>
</comment>
<dbReference type="AlphaFoldDB" id="A0A1V1PFP2"/>